<gene>
    <name evidence="2" type="ORF">HQ394_06685</name>
</gene>
<dbReference type="KEGG" id="dvn:HQ394_06685"/>
<dbReference type="RefSeq" id="WP_190262609.1">
    <property type="nucleotide sequence ID" value="NZ_CP053923.1"/>
</dbReference>
<dbReference type="Proteomes" id="UP000516369">
    <property type="component" value="Chromosome"/>
</dbReference>
<dbReference type="InterPro" id="IPR010870">
    <property type="entry name" value="Porin_O/P"/>
</dbReference>
<reference evidence="2 3" key="1">
    <citation type="submission" date="2020-05" db="EMBL/GenBank/DDBJ databases">
        <title>Complete closed genome sequence of Defluviicoccus vanus.</title>
        <authorList>
            <person name="Bessarab I."/>
            <person name="Arumugam K."/>
            <person name="Maszenan A.M."/>
            <person name="Seviour R.J."/>
            <person name="Williams R.B."/>
        </authorList>
    </citation>
    <scope>NUCLEOTIDE SEQUENCE [LARGE SCALE GENOMIC DNA]</scope>
    <source>
        <strain evidence="2 3">Ben 114</strain>
    </source>
</reference>
<organism evidence="2 3">
    <name type="scientific">Defluviicoccus vanus</name>
    <dbReference type="NCBI Taxonomy" id="111831"/>
    <lineage>
        <taxon>Bacteria</taxon>
        <taxon>Pseudomonadati</taxon>
        <taxon>Pseudomonadota</taxon>
        <taxon>Alphaproteobacteria</taxon>
        <taxon>Rhodospirillales</taxon>
        <taxon>Rhodospirillaceae</taxon>
        <taxon>Defluviicoccus</taxon>
    </lineage>
</organism>
<name>A0A7H1N059_9PROT</name>
<accession>A0A7H1N059</accession>
<feature type="region of interest" description="Disordered" evidence="1">
    <location>
        <begin position="39"/>
        <end position="58"/>
    </location>
</feature>
<evidence type="ECO:0000313" key="3">
    <source>
        <dbReference type="Proteomes" id="UP000516369"/>
    </source>
</evidence>
<evidence type="ECO:0000256" key="1">
    <source>
        <dbReference type="SAM" id="MobiDB-lite"/>
    </source>
</evidence>
<dbReference type="Gene3D" id="2.40.160.10">
    <property type="entry name" value="Porin"/>
    <property type="match status" value="1"/>
</dbReference>
<sequence length="452" mass="49609">MNSIIQQQQQQIEQLQERLNKLETQTQQATQQAQQADTAAQQATQQAEQVSKATAAAPTVDWSRGVSPTITSPDGKNSIHINGRVYGDYDFIRADDNPAGNHFNTSASQLRSARIGIDGKFAQDFQYRFNVEFAGGTEVKDAYIDYNAPFTTPFFFRVGQYKTPNSLEQVADDFNNTFMEQAAFIGGTQNNGFGLDRSIGAGTAAESDKDNYTVAFGAFSQNARNTTAAKSGGYQLAARATKAFKFNNTDDELVHVGGSVRWRDLNNQTDNDAVIYRARPFFNNTNRSINTGTLNNVNGDLFLGPELALVYGPFSFQSEAGWNYVDGAKGRDDATGLWGGYMDVSYYLTGESRRYSRGAFRSTKVLQPVTNGGWGAWQLATRVDYLDLNNTSADIRGGQQWSAIVGLNWLPVDFVKLSLDYAHTHVFNGNGITTQGDDNSIDGVAARAAINF</sequence>
<proteinExistence type="predicted"/>
<dbReference type="AlphaFoldDB" id="A0A7H1N059"/>
<dbReference type="Pfam" id="PF07396">
    <property type="entry name" value="Porin_O_P"/>
    <property type="match status" value="1"/>
</dbReference>
<evidence type="ECO:0008006" key="4">
    <source>
        <dbReference type="Google" id="ProtNLM"/>
    </source>
</evidence>
<dbReference type="InterPro" id="IPR023614">
    <property type="entry name" value="Porin_dom_sf"/>
</dbReference>
<dbReference type="EMBL" id="CP053923">
    <property type="protein sequence ID" value="QNT69095.1"/>
    <property type="molecule type" value="Genomic_DNA"/>
</dbReference>
<evidence type="ECO:0000313" key="2">
    <source>
        <dbReference type="EMBL" id="QNT69095.1"/>
    </source>
</evidence>
<keyword evidence="3" id="KW-1185">Reference proteome</keyword>
<dbReference type="SUPFAM" id="SSF56935">
    <property type="entry name" value="Porins"/>
    <property type="match status" value="1"/>
</dbReference>
<protein>
    <recommendedName>
        <fullName evidence="4">Porin</fullName>
    </recommendedName>
</protein>